<name>A0A8J3BV38_9ACTN</name>
<dbReference type="InterPro" id="IPR000014">
    <property type="entry name" value="PAS"/>
</dbReference>
<dbReference type="PROSITE" id="PS50112">
    <property type="entry name" value="PAS"/>
    <property type="match status" value="1"/>
</dbReference>
<gene>
    <name evidence="2" type="ORF">GCM10010124_41360</name>
</gene>
<proteinExistence type="predicted"/>
<sequence length="166" mass="17160">MTGVSGAGRSALLAAPVYSPVDSAGGRTFRGWILMGLRGQDFISQTLRSTAQDLLGVTLQANLLALIMDSISEAVIVVDRSGLLVHHNSAAAPITGPGGDRAWLGSQSVYRLDGSLFATEDLPCVMNDRLSCYAAAGAREGAGCRCSITGSKRTGSVVADRMVTSA</sequence>
<dbReference type="Proteomes" id="UP000662200">
    <property type="component" value="Unassembled WGS sequence"/>
</dbReference>
<dbReference type="AlphaFoldDB" id="A0A8J3BV38"/>
<reference evidence="2" key="1">
    <citation type="journal article" date="2014" name="Int. J. Syst. Evol. Microbiol.">
        <title>Complete genome sequence of Corynebacterium casei LMG S-19264T (=DSM 44701T), isolated from a smear-ripened cheese.</title>
        <authorList>
            <consortium name="US DOE Joint Genome Institute (JGI-PGF)"/>
            <person name="Walter F."/>
            <person name="Albersmeier A."/>
            <person name="Kalinowski J."/>
            <person name="Ruckert C."/>
        </authorList>
    </citation>
    <scope>NUCLEOTIDE SEQUENCE</scope>
    <source>
        <strain evidence="2">JCM 3091</strain>
    </source>
</reference>
<evidence type="ECO:0000313" key="3">
    <source>
        <dbReference type="Proteomes" id="UP000662200"/>
    </source>
</evidence>
<dbReference type="InterPro" id="IPR035965">
    <property type="entry name" value="PAS-like_dom_sf"/>
</dbReference>
<feature type="domain" description="PAS" evidence="1">
    <location>
        <begin position="60"/>
        <end position="96"/>
    </location>
</feature>
<reference evidence="2" key="2">
    <citation type="submission" date="2020-09" db="EMBL/GenBank/DDBJ databases">
        <authorList>
            <person name="Sun Q."/>
            <person name="Ohkuma M."/>
        </authorList>
    </citation>
    <scope>NUCLEOTIDE SEQUENCE</scope>
    <source>
        <strain evidence="2">JCM 3091</strain>
    </source>
</reference>
<evidence type="ECO:0000313" key="2">
    <source>
        <dbReference type="EMBL" id="GGK44245.1"/>
    </source>
</evidence>
<accession>A0A8J3BV38</accession>
<dbReference type="SUPFAM" id="SSF55785">
    <property type="entry name" value="PYP-like sensor domain (PAS domain)"/>
    <property type="match status" value="1"/>
</dbReference>
<evidence type="ECO:0000259" key="1">
    <source>
        <dbReference type="PROSITE" id="PS50112"/>
    </source>
</evidence>
<protein>
    <recommendedName>
        <fullName evidence="1">PAS domain-containing protein</fullName>
    </recommendedName>
</protein>
<organism evidence="2 3">
    <name type="scientific">Pilimelia terevasa</name>
    <dbReference type="NCBI Taxonomy" id="53372"/>
    <lineage>
        <taxon>Bacteria</taxon>
        <taxon>Bacillati</taxon>
        <taxon>Actinomycetota</taxon>
        <taxon>Actinomycetes</taxon>
        <taxon>Micromonosporales</taxon>
        <taxon>Micromonosporaceae</taxon>
        <taxon>Pilimelia</taxon>
    </lineage>
</organism>
<keyword evidence="3" id="KW-1185">Reference proteome</keyword>
<comment type="caution">
    <text evidence="2">The sequence shown here is derived from an EMBL/GenBank/DDBJ whole genome shotgun (WGS) entry which is preliminary data.</text>
</comment>
<dbReference type="EMBL" id="BMQC01000034">
    <property type="protein sequence ID" value="GGK44245.1"/>
    <property type="molecule type" value="Genomic_DNA"/>
</dbReference>